<dbReference type="EMBL" id="CP139960">
    <property type="protein sequence ID" value="WQD37801.1"/>
    <property type="molecule type" value="Genomic_DNA"/>
</dbReference>
<dbReference type="PANTHER" id="PTHR43284">
    <property type="entry name" value="ASPARAGINE SYNTHETASE (GLUTAMINE-HYDROLYZING)"/>
    <property type="match status" value="1"/>
</dbReference>
<proteinExistence type="predicted"/>
<dbReference type="Proteomes" id="UP001325680">
    <property type="component" value="Chromosome"/>
</dbReference>
<gene>
    <name evidence="6" type="ORF">U0035_19220</name>
</gene>
<dbReference type="Gene3D" id="3.60.20.10">
    <property type="entry name" value="Glutamine Phosphoribosylpyrophosphate, subunit 1, domain 1"/>
    <property type="match status" value="1"/>
</dbReference>
<evidence type="ECO:0000259" key="4">
    <source>
        <dbReference type="Pfam" id="PF00733"/>
    </source>
</evidence>
<dbReference type="SUPFAM" id="SSF52402">
    <property type="entry name" value="Adenine nucleotide alpha hydrolases-like"/>
    <property type="match status" value="1"/>
</dbReference>
<evidence type="ECO:0000256" key="2">
    <source>
        <dbReference type="ARBA" id="ARBA00012737"/>
    </source>
</evidence>
<dbReference type="Gene3D" id="3.40.50.620">
    <property type="entry name" value="HUPs"/>
    <property type="match status" value="1"/>
</dbReference>
<evidence type="ECO:0000313" key="7">
    <source>
        <dbReference type="Proteomes" id="UP001325680"/>
    </source>
</evidence>
<feature type="domain" description="Glutamine amidotransferase type-2" evidence="5">
    <location>
        <begin position="68"/>
        <end position="130"/>
    </location>
</feature>
<dbReference type="Pfam" id="PF00733">
    <property type="entry name" value="Asn_synthase"/>
    <property type="match status" value="1"/>
</dbReference>
<reference evidence="6 7" key="1">
    <citation type="submission" date="2023-12" db="EMBL/GenBank/DDBJ databases">
        <title>Genome sequencing and assembly of bacterial species from a model synthetic community.</title>
        <authorList>
            <person name="Hogle S.L."/>
        </authorList>
    </citation>
    <scope>NUCLEOTIDE SEQUENCE [LARGE SCALE GENOMIC DNA]</scope>
    <source>
        <strain evidence="6 7">HAMBI_3031</strain>
    </source>
</reference>
<dbReference type="SUPFAM" id="SSF56235">
    <property type="entry name" value="N-terminal nucleophile aminohydrolases (Ntn hydrolases)"/>
    <property type="match status" value="1"/>
</dbReference>
<keyword evidence="7" id="KW-1185">Reference proteome</keyword>
<dbReference type="RefSeq" id="WP_162817829.1">
    <property type="nucleotide sequence ID" value="NZ_CP139960.1"/>
</dbReference>
<evidence type="ECO:0000259" key="5">
    <source>
        <dbReference type="Pfam" id="PF13537"/>
    </source>
</evidence>
<dbReference type="InterPro" id="IPR014729">
    <property type="entry name" value="Rossmann-like_a/b/a_fold"/>
</dbReference>
<dbReference type="EC" id="6.3.5.4" evidence="2"/>
<dbReference type="InterPro" id="IPR051786">
    <property type="entry name" value="ASN_synthetase/amidase"/>
</dbReference>
<feature type="domain" description="Asparagine synthetase" evidence="4">
    <location>
        <begin position="207"/>
        <end position="564"/>
    </location>
</feature>
<comment type="pathway">
    <text evidence="1">Amino-acid biosynthesis; L-asparagine biosynthesis; L-asparagine from L-aspartate (L-Gln route): step 1/1.</text>
</comment>
<dbReference type="CDD" id="cd01991">
    <property type="entry name" value="Asn_synthase_B_C"/>
    <property type="match status" value="1"/>
</dbReference>
<name>A0ABZ0W3U2_9BACT</name>
<dbReference type="InterPro" id="IPR017932">
    <property type="entry name" value="GATase_2_dom"/>
</dbReference>
<dbReference type="InterPro" id="IPR001962">
    <property type="entry name" value="Asn_synthase"/>
</dbReference>
<dbReference type="PANTHER" id="PTHR43284:SF1">
    <property type="entry name" value="ASPARAGINE SYNTHETASE"/>
    <property type="match status" value="1"/>
</dbReference>
<organism evidence="6 7">
    <name type="scientific">Niabella yanshanensis</name>
    <dbReference type="NCBI Taxonomy" id="577386"/>
    <lineage>
        <taxon>Bacteria</taxon>
        <taxon>Pseudomonadati</taxon>
        <taxon>Bacteroidota</taxon>
        <taxon>Chitinophagia</taxon>
        <taxon>Chitinophagales</taxon>
        <taxon>Chitinophagaceae</taxon>
        <taxon>Niabella</taxon>
    </lineage>
</organism>
<comment type="catalytic activity">
    <reaction evidence="3">
        <text>L-aspartate + L-glutamine + ATP + H2O = L-asparagine + L-glutamate + AMP + diphosphate + H(+)</text>
        <dbReference type="Rhea" id="RHEA:12228"/>
        <dbReference type="ChEBI" id="CHEBI:15377"/>
        <dbReference type="ChEBI" id="CHEBI:15378"/>
        <dbReference type="ChEBI" id="CHEBI:29985"/>
        <dbReference type="ChEBI" id="CHEBI:29991"/>
        <dbReference type="ChEBI" id="CHEBI:30616"/>
        <dbReference type="ChEBI" id="CHEBI:33019"/>
        <dbReference type="ChEBI" id="CHEBI:58048"/>
        <dbReference type="ChEBI" id="CHEBI:58359"/>
        <dbReference type="ChEBI" id="CHEBI:456215"/>
        <dbReference type="EC" id="6.3.5.4"/>
    </reaction>
</comment>
<evidence type="ECO:0000256" key="3">
    <source>
        <dbReference type="ARBA" id="ARBA00048741"/>
    </source>
</evidence>
<evidence type="ECO:0000256" key="1">
    <source>
        <dbReference type="ARBA" id="ARBA00005187"/>
    </source>
</evidence>
<protein>
    <recommendedName>
        <fullName evidence="2">asparagine synthase (glutamine-hydrolyzing)</fullName>
        <ecNumber evidence="2">6.3.5.4</ecNumber>
    </recommendedName>
</protein>
<dbReference type="InterPro" id="IPR029055">
    <property type="entry name" value="Ntn_hydrolases_N"/>
</dbReference>
<sequence>MAIVIGSVGKNEMAAASLKRAQEWVASAFPCEVLSYYQDEHTFIGVAGGVISCTGDYVAVVDAHFSPEHVIDLYRQYGEACVDQLEGSYSFVIWNRSLKKLLLAVDQMGARPMYYSDNEDCFLFGSQFDGVLAALDIQPVFNPDCIWEYIRRNIDATLTYANGIHRLTAAGYFYFGINEKIRVRQASGFAYRKVDAPRTDAGWVTAYQEALRDAVTDTLLPDITIGVTLSGGLDSSAIACILAKQLARAGRTLHCFCATVPEDFPDSITDERIYMQAVADKYPNIKLHFIDIPDTGIFDGLDEAIKTEPTLPNIFHYHDRAILEAAKACGVKQLYTGYGGDYFASWSGDSVAFAYWQKQRYRKAFRLLRQRACAEGISLRRSFYRNIVRRSNTLKWLQGRLRERKIHSLEPSKVLTWKLKGVTEGEIARLDHKKQMALIIRNGSMGRIISGIHAAAARYGIEFRFPALDLNLLSLLAAMPLELFVMDGKRRGMIRKAMRGVVPDLVLDRNDKQAYSPGYHHRFKNSQQTICELLYPETPQPYGQFLNLQPLRDYYHQWLSGTTSQYVPGSDIRFMQWMTILLILRGKLGHELLYDIWPNVKAAQ</sequence>
<evidence type="ECO:0000313" key="6">
    <source>
        <dbReference type="EMBL" id="WQD37801.1"/>
    </source>
</evidence>
<accession>A0ABZ0W3U2</accession>
<dbReference type="Pfam" id="PF13537">
    <property type="entry name" value="GATase_7"/>
    <property type="match status" value="1"/>
</dbReference>